<evidence type="ECO:0000313" key="2">
    <source>
        <dbReference type="Proteomes" id="UP000278475"/>
    </source>
</evidence>
<gene>
    <name evidence="1" type="ORF">DRJ31_06820</name>
</gene>
<dbReference type="InterPro" id="IPR039709">
    <property type="entry name" value="VapB3-like"/>
</dbReference>
<proteinExistence type="predicted"/>
<comment type="caution">
    <text evidence="1">The sequence shown here is derived from an EMBL/GenBank/DDBJ whole genome shotgun (WGS) entry which is preliminary data.</text>
</comment>
<dbReference type="Proteomes" id="UP000278475">
    <property type="component" value="Unassembled WGS sequence"/>
</dbReference>
<sequence>MSVVSFKVKKEVKEKMEKYRDRVSWAEELRNFVEERIRMLEAEENIKKVVEELEKMPIETPRGFSVASVRKDRDSS</sequence>
<dbReference type="PANTHER" id="PTHR42244">
    <property type="entry name" value="ANTITOXIN VAPB3-RELATED"/>
    <property type="match status" value="1"/>
</dbReference>
<evidence type="ECO:0000313" key="1">
    <source>
        <dbReference type="EMBL" id="RLE48623.1"/>
    </source>
</evidence>
<name>A0A497EMJ2_9CREN</name>
<dbReference type="EMBL" id="QMQV01000065">
    <property type="protein sequence ID" value="RLE48623.1"/>
    <property type="molecule type" value="Genomic_DNA"/>
</dbReference>
<organism evidence="1 2">
    <name type="scientific">Thermoproteota archaeon</name>
    <dbReference type="NCBI Taxonomy" id="2056631"/>
    <lineage>
        <taxon>Archaea</taxon>
        <taxon>Thermoproteota</taxon>
    </lineage>
</organism>
<dbReference type="AlphaFoldDB" id="A0A497EMJ2"/>
<reference evidence="1 2" key="1">
    <citation type="submission" date="2018-06" db="EMBL/GenBank/DDBJ databases">
        <title>Extensive metabolic versatility and redundancy in microbially diverse, dynamic hydrothermal sediments.</title>
        <authorList>
            <person name="Dombrowski N."/>
            <person name="Teske A."/>
            <person name="Baker B.J."/>
        </authorList>
    </citation>
    <scope>NUCLEOTIDE SEQUENCE [LARGE SCALE GENOMIC DNA]</scope>
    <source>
        <strain evidence="1">B66_G16</strain>
    </source>
</reference>
<protein>
    <submittedName>
        <fullName evidence="1">CopG family transcriptional regulator</fullName>
    </submittedName>
</protein>
<accession>A0A497EMJ2</accession>
<dbReference type="PANTHER" id="PTHR42244:SF2">
    <property type="entry name" value="ANTITOXIN VAPB3-RELATED"/>
    <property type="match status" value="1"/>
</dbReference>